<protein>
    <submittedName>
        <fullName evidence="1">Uncharacterized protein</fullName>
    </submittedName>
</protein>
<reference evidence="1 2" key="1">
    <citation type="submission" date="2023-03" db="EMBL/GenBank/DDBJ databases">
        <title>High recombination rates correlate with genetic variation in Cardiocondyla obscurior ants.</title>
        <authorList>
            <person name="Errbii M."/>
        </authorList>
    </citation>
    <scope>NUCLEOTIDE SEQUENCE [LARGE SCALE GENOMIC DNA]</scope>
    <source>
        <strain evidence="1">Alpha-2009</strain>
        <tissue evidence="1">Whole body</tissue>
    </source>
</reference>
<comment type="caution">
    <text evidence="1">The sequence shown here is derived from an EMBL/GenBank/DDBJ whole genome shotgun (WGS) entry which is preliminary data.</text>
</comment>
<evidence type="ECO:0000313" key="1">
    <source>
        <dbReference type="EMBL" id="KAL0121515.1"/>
    </source>
</evidence>
<name>A0AAW2G4Z7_9HYME</name>
<gene>
    <name evidence="1" type="ORF">PUN28_006794</name>
</gene>
<dbReference type="AlphaFoldDB" id="A0AAW2G4Z7"/>
<evidence type="ECO:0000313" key="2">
    <source>
        <dbReference type="Proteomes" id="UP001430953"/>
    </source>
</evidence>
<dbReference type="Proteomes" id="UP001430953">
    <property type="component" value="Unassembled WGS sequence"/>
</dbReference>
<dbReference type="EMBL" id="JADYXP020000006">
    <property type="protein sequence ID" value="KAL0121515.1"/>
    <property type="molecule type" value="Genomic_DNA"/>
</dbReference>
<sequence length="110" mass="13100">MKTIRSYSMSRRFVCRICNYARENCDQSRFDIDVIDFRKKKNRKKIRPSLISHNPHAHREQICKAKADTLYKMRDVRHVSLMIIKTISRCTLISRDCSLICTTNAFCDRQ</sequence>
<keyword evidence="2" id="KW-1185">Reference proteome</keyword>
<proteinExistence type="predicted"/>
<organism evidence="1 2">
    <name type="scientific">Cardiocondyla obscurior</name>
    <dbReference type="NCBI Taxonomy" id="286306"/>
    <lineage>
        <taxon>Eukaryota</taxon>
        <taxon>Metazoa</taxon>
        <taxon>Ecdysozoa</taxon>
        <taxon>Arthropoda</taxon>
        <taxon>Hexapoda</taxon>
        <taxon>Insecta</taxon>
        <taxon>Pterygota</taxon>
        <taxon>Neoptera</taxon>
        <taxon>Endopterygota</taxon>
        <taxon>Hymenoptera</taxon>
        <taxon>Apocrita</taxon>
        <taxon>Aculeata</taxon>
        <taxon>Formicoidea</taxon>
        <taxon>Formicidae</taxon>
        <taxon>Myrmicinae</taxon>
        <taxon>Cardiocondyla</taxon>
    </lineage>
</organism>
<accession>A0AAW2G4Z7</accession>